<protein>
    <submittedName>
        <fullName evidence="3">Uncharacterized protein</fullName>
    </submittedName>
</protein>
<dbReference type="EMBL" id="JAWRVI010000039">
    <property type="protein sequence ID" value="KAK4086671.1"/>
    <property type="molecule type" value="Genomic_DNA"/>
</dbReference>
<keyword evidence="5" id="KW-1185">Reference proteome</keyword>
<evidence type="ECO:0000256" key="1">
    <source>
        <dbReference type="SAM" id="MobiDB-lite"/>
    </source>
</evidence>
<evidence type="ECO:0000313" key="5">
    <source>
        <dbReference type="Proteomes" id="UP001287286"/>
    </source>
</evidence>
<evidence type="ECO:0000313" key="4">
    <source>
        <dbReference type="Proteomes" id="UP000245956"/>
    </source>
</evidence>
<evidence type="ECO:0000313" key="2">
    <source>
        <dbReference type="EMBL" id="KAK4086671.1"/>
    </source>
</evidence>
<evidence type="ECO:0000313" key="3">
    <source>
        <dbReference type="EMBL" id="PWI67448.1"/>
    </source>
</evidence>
<feature type="compositionally biased region" description="Basic residues" evidence="1">
    <location>
        <begin position="504"/>
        <end position="517"/>
    </location>
</feature>
<dbReference type="AlphaFoldDB" id="A0A2U3DYV7"/>
<organism evidence="3 4">
    <name type="scientific">Purpureocillium lilacinum</name>
    <name type="common">Paecilomyces lilacinus</name>
    <dbReference type="NCBI Taxonomy" id="33203"/>
    <lineage>
        <taxon>Eukaryota</taxon>
        <taxon>Fungi</taxon>
        <taxon>Dikarya</taxon>
        <taxon>Ascomycota</taxon>
        <taxon>Pezizomycotina</taxon>
        <taxon>Sordariomycetes</taxon>
        <taxon>Hypocreomycetidae</taxon>
        <taxon>Hypocreales</taxon>
        <taxon>Ophiocordycipitaceae</taxon>
        <taxon>Purpureocillium</taxon>
    </lineage>
</organism>
<dbReference type="EMBL" id="LCWV01000018">
    <property type="protein sequence ID" value="PWI67448.1"/>
    <property type="molecule type" value="Genomic_DNA"/>
</dbReference>
<reference evidence="3" key="1">
    <citation type="submission" date="2015-05" db="EMBL/GenBank/DDBJ databases">
        <authorList>
            <person name="Wang D.B."/>
            <person name="Wang M."/>
        </authorList>
    </citation>
    <scope>NUCLEOTIDE SEQUENCE</scope>
    <source>
        <strain evidence="3">36-1</strain>
    </source>
</reference>
<dbReference type="Proteomes" id="UP000245956">
    <property type="component" value="Unassembled WGS sequence"/>
</dbReference>
<feature type="region of interest" description="Disordered" evidence="1">
    <location>
        <begin position="462"/>
        <end position="545"/>
    </location>
</feature>
<feature type="region of interest" description="Disordered" evidence="1">
    <location>
        <begin position="557"/>
        <end position="580"/>
    </location>
</feature>
<name>A0A2U3DYV7_PURLI</name>
<dbReference type="Proteomes" id="UP001287286">
    <property type="component" value="Unassembled WGS sequence"/>
</dbReference>
<feature type="region of interest" description="Disordered" evidence="1">
    <location>
        <begin position="87"/>
        <end position="138"/>
    </location>
</feature>
<comment type="caution">
    <text evidence="3">The sequence shown here is derived from an EMBL/GenBank/DDBJ whole genome shotgun (WGS) entry which is preliminary data.</text>
</comment>
<reference evidence="3 4" key="2">
    <citation type="journal article" date="2016" name="Front. Microbiol.">
        <title>Genome and transcriptome sequences reveal the specific parasitism of the nematophagous Purpureocillium lilacinum 36-1.</title>
        <authorList>
            <person name="Xie J."/>
            <person name="Li S."/>
            <person name="Mo C."/>
            <person name="Xiao X."/>
            <person name="Peng D."/>
            <person name="Wang G."/>
            <person name="Xiao Y."/>
        </authorList>
    </citation>
    <scope>NUCLEOTIDE SEQUENCE [LARGE SCALE GENOMIC DNA]</scope>
    <source>
        <strain evidence="3 4">36-1</strain>
    </source>
</reference>
<reference evidence="2" key="3">
    <citation type="submission" date="2023-11" db="EMBL/GenBank/DDBJ databases">
        <authorList>
            <person name="Beijen E."/>
            <person name="Ohm R.A."/>
        </authorList>
    </citation>
    <scope>NUCLEOTIDE SEQUENCE</scope>
    <source>
        <strain evidence="2">CBS 150709</strain>
    </source>
</reference>
<gene>
    <name evidence="3" type="ORF">PCL_02802</name>
    <name evidence="2" type="ORF">Purlil1_9061</name>
</gene>
<reference evidence="2 5" key="4">
    <citation type="journal article" date="2024" name="Microbiol. Resour. Announc.">
        <title>Genome annotations for the ascomycete fungi Trichoderma harzianum, Trichoderma aggressivum, and Purpureocillium lilacinum.</title>
        <authorList>
            <person name="Beijen E.P.W."/>
            <person name="Ohm R.A."/>
        </authorList>
    </citation>
    <scope>NUCLEOTIDE SEQUENCE [LARGE SCALE GENOMIC DNA]</scope>
    <source>
        <strain evidence="2 5">CBS 150709</strain>
    </source>
</reference>
<accession>A0A2U3DYV7</accession>
<sequence>MSWRLFEATASRSSRGGGEGGRCWMHVEVRVRAGDGLGVEMGWTDGALGVVGWTESGGCAKLVPKRESWAAPARCRDRAAASDNWIETGGTASSPHLKSTAGGAGGWCWEAPTPKRGGNFGPHKRPGPGDAPPPPQLQLAATYRGPAYLAARQPTAAGDNDASIQPAIHPPHATEWHAPQWNAARTGSTATAMLRGAAVLGVLLYAATVQSRQCRVDARRRRRCGGGGRATSLGVARLEAFTIGGTGTTSPGRKTHALKAGPPACNRAWAVASCPPNRPGCSTESIKRVPPPLALREAIIVEGGEGGPTGSATSAAAGGPPWTAAPAPPDALHIVYQEGTGCSRPAHGTTWNEPVARFMRSTGLRVLRDEGKGRSKEEGAGGAKCAECPWRAGRVAVPAPLSRFQSAVQVQAPPYPQHHHQDHHHPQQRRSLACLGGITRSREPPALNELSPLRQRRLAAAPPVGRVKDGRGSGGGRATTAGGCPVGDARNKVRQGVSQPRPPGPRRPRVTPAVRHKWLQERPSEACSETDGGMGSSSSAAADPVAGPRMCLAAWPATCPDSDGDEDERRRVPLSPGSRI</sequence>
<proteinExistence type="predicted"/>